<evidence type="ECO:0008006" key="4">
    <source>
        <dbReference type="Google" id="ProtNLM"/>
    </source>
</evidence>
<sequence length="211" mass="24728">MVKVFSINLNKSEGHAEKEARWRKRREAIVIGLFLVIFIILSLYTLRNHQALGSIISDKEDKISEIQERLDELQSVGKNISKDDVLTLAQMEKERFLWASKLKVLADILPEDVVLTFLEYRNRELRIKAISKIMYDEREFDKVSEFMNMLKSTPFFYREFTNIRFSESHRITVEKQAILAITITCTIDKPKTAVSRKRGTRNTRLERSLGQ</sequence>
<protein>
    <recommendedName>
        <fullName evidence="4">Pilus assembly protein PilN</fullName>
    </recommendedName>
</protein>
<feature type="transmembrane region" description="Helical" evidence="1">
    <location>
        <begin position="28"/>
        <end position="46"/>
    </location>
</feature>
<dbReference type="Proteomes" id="UP000319619">
    <property type="component" value="Unassembled WGS sequence"/>
</dbReference>
<organism evidence="2 3">
    <name type="scientific">candidate division LCP-89 bacterium B3_LCP</name>
    <dbReference type="NCBI Taxonomy" id="2012998"/>
    <lineage>
        <taxon>Bacteria</taxon>
        <taxon>Pseudomonadati</taxon>
        <taxon>Bacteria division LCP-89</taxon>
    </lineage>
</organism>
<accession>A0A532UYC7</accession>
<reference evidence="2 3" key="1">
    <citation type="submission" date="2017-06" db="EMBL/GenBank/DDBJ databases">
        <title>Novel microbial phyla capable of carbon fixation and sulfur reduction in deep-sea sediments.</title>
        <authorList>
            <person name="Huang J."/>
            <person name="Baker B."/>
            <person name="Wang Y."/>
        </authorList>
    </citation>
    <scope>NUCLEOTIDE SEQUENCE [LARGE SCALE GENOMIC DNA]</scope>
    <source>
        <strain evidence="2">B3_LCP</strain>
    </source>
</reference>
<dbReference type="AlphaFoldDB" id="A0A532UYC7"/>
<proteinExistence type="predicted"/>
<evidence type="ECO:0000313" key="3">
    <source>
        <dbReference type="Proteomes" id="UP000319619"/>
    </source>
</evidence>
<keyword evidence="1" id="KW-1133">Transmembrane helix</keyword>
<evidence type="ECO:0000313" key="2">
    <source>
        <dbReference type="EMBL" id="TKJ39974.1"/>
    </source>
</evidence>
<dbReference type="EMBL" id="NJBN01000006">
    <property type="protein sequence ID" value="TKJ39974.1"/>
    <property type="molecule type" value="Genomic_DNA"/>
</dbReference>
<keyword evidence="1" id="KW-0472">Membrane</keyword>
<comment type="caution">
    <text evidence="2">The sequence shown here is derived from an EMBL/GenBank/DDBJ whole genome shotgun (WGS) entry which is preliminary data.</text>
</comment>
<keyword evidence="1" id="KW-0812">Transmembrane</keyword>
<dbReference type="InterPro" id="IPR007813">
    <property type="entry name" value="PilN"/>
</dbReference>
<evidence type="ECO:0000256" key="1">
    <source>
        <dbReference type="SAM" id="Phobius"/>
    </source>
</evidence>
<gene>
    <name evidence="2" type="ORF">CEE37_09565</name>
</gene>
<dbReference type="Pfam" id="PF05137">
    <property type="entry name" value="PilN"/>
    <property type="match status" value="1"/>
</dbReference>
<name>A0A532UYC7_UNCL8</name>